<reference evidence="2" key="1">
    <citation type="submission" date="2017-06" db="EMBL/GenBank/DDBJ databases">
        <title>FDA dAtabase for Regulatory Grade micrObial Sequences (FDA-ARGOS): Supporting development and validation of Infectious Disease Dx tests.</title>
        <authorList>
            <person name="Goldberg B."/>
            <person name="Campos J."/>
            <person name="Tallon L."/>
            <person name="Sadzewicz L."/>
            <person name="Sengamalay N."/>
            <person name="Ott S."/>
            <person name="Godinez A."/>
            <person name="Nagaraj S."/>
            <person name="Vavikolanu K."/>
            <person name="Nadendla S."/>
            <person name="George J."/>
            <person name="Geyer C."/>
            <person name="Sichtig H."/>
        </authorList>
    </citation>
    <scope>NUCLEOTIDE SEQUENCE [LARGE SCALE GENOMIC DNA]</scope>
    <source>
        <strain evidence="2">FDAARGOS_285</strain>
    </source>
</reference>
<dbReference type="EMBL" id="CP022046">
    <property type="protein sequence ID" value="ASE34603.1"/>
    <property type="molecule type" value="Genomic_DNA"/>
</dbReference>
<gene>
    <name evidence="1" type="ORF">CEP64_08395</name>
</gene>
<name>A0AAI8GU27_MAMSC</name>
<accession>A0AAI8GU27</accession>
<dbReference type="KEGG" id="sscu:CEP64_08395"/>
<evidence type="ECO:0000313" key="2">
    <source>
        <dbReference type="Proteomes" id="UP000197058"/>
    </source>
</evidence>
<evidence type="ECO:0000313" key="1">
    <source>
        <dbReference type="EMBL" id="ASE34603.1"/>
    </source>
</evidence>
<protein>
    <submittedName>
        <fullName evidence="1">Uncharacterized protein</fullName>
    </submittedName>
</protein>
<dbReference type="AlphaFoldDB" id="A0AAI8GU27"/>
<organism evidence="1 2">
    <name type="scientific">Mammaliicoccus sciuri</name>
    <name type="common">Staphylococcus sciuri</name>
    <dbReference type="NCBI Taxonomy" id="1296"/>
    <lineage>
        <taxon>Bacteria</taxon>
        <taxon>Bacillati</taxon>
        <taxon>Bacillota</taxon>
        <taxon>Bacilli</taxon>
        <taxon>Bacillales</taxon>
        <taxon>Staphylococcaceae</taxon>
        <taxon>Mammaliicoccus</taxon>
    </lineage>
</organism>
<proteinExistence type="predicted"/>
<dbReference type="RefSeq" id="WP_078355625.1">
    <property type="nucleotide sequence ID" value="NZ_CP022046.2"/>
</dbReference>
<dbReference type="Proteomes" id="UP000197058">
    <property type="component" value="Chromosome"/>
</dbReference>
<sequence>MQHYLEDGIEIIEVIFNKEEVEAYKQTLTIKKNASSVPVLYLASIWPKFSLFERFLEKEIYLKETSVEQFKALDVDTIYKAKLKNEKIKKVKSFTIYEFSLTIKSGDDIYTRLNQTFVGK</sequence>